<evidence type="ECO:0000313" key="10">
    <source>
        <dbReference type="Proteomes" id="UP000660262"/>
    </source>
</evidence>
<keyword evidence="5" id="KW-0256">Endoplasmic reticulum</keyword>
<feature type="transmembrane region" description="Helical" evidence="8">
    <location>
        <begin position="38"/>
        <end position="56"/>
    </location>
</feature>
<dbReference type="EMBL" id="BNJQ01000015">
    <property type="protein sequence ID" value="GHP07049.1"/>
    <property type="molecule type" value="Genomic_DNA"/>
</dbReference>
<evidence type="ECO:0000313" key="9">
    <source>
        <dbReference type="EMBL" id="GHP07049.1"/>
    </source>
</evidence>
<evidence type="ECO:0000256" key="2">
    <source>
        <dbReference type="ARBA" id="ARBA00009436"/>
    </source>
</evidence>
<comment type="caution">
    <text evidence="9">The sequence shown here is derived from an EMBL/GenBank/DDBJ whole genome shotgun (WGS) entry which is preliminary data.</text>
</comment>
<dbReference type="GO" id="GO:0072546">
    <property type="term" value="C:EMC complex"/>
    <property type="evidence" value="ECO:0007669"/>
    <property type="project" value="InterPro"/>
</dbReference>
<keyword evidence="10" id="KW-1185">Reference proteome</keyword>
<evidence type="ECO:0000256" key="1">
    <source>
        <dbReference type="ARBA" id="ARBA00004477"/>
    </source>
</evidence>
<dbReference type="InterPro" id="IPR008504">
    <property type="entry name" value="Emc6"/>
</dbReference>
<evidence type="ECO:0000256" key="3">
    <source>
        <dbReference type="ARBA" id="ARBA00020827"/>
    </source>
</evidence>
<comment type="similarity">
    <text evidence="2">Belongs to the EMC6 family.</text>
</comment>
<dbReference type="InterPro" id="IPR029008">
    <property type="entry name" value="EMC6-like"/>
</dbReference>
<reference evidence="9" key="1">
    <citation type="submission" date="2020-10" db="EMBL/GenBank/DDBJ databases">
        <title>Unveiling of a novel bifunctional photoreceptor, Dualchrome1, isolated from a cosmopolitan green alga.</title>
        <authorList>
            <person name="Suzuki S."/>
            <person name="Kawachi M."/>
        </authorList>
    </citation>
    <scope>NUCLEOTIDE SEQUENCE</scope>
    <source>
        <strain evidence="9">NIES 2893</strain>
    </source>
</reference>
<keyword evidence="6 8" id="KW-1133">Transmembrane helix</keyword>
<dbReference type="PANTHER" id="PTHR20994:SF0">
    <property type="entry name" value="ER MEMBRANE PROTEIN COMPLEX SUBUNIT 6"/>
    <property type="match status" value="1"/>
</dbReference>
<gene>
    <name evidence="9" type="ORF">PPROV_000579200</name>
</gene>
<keyword evidence="4 8" id="KW-0812">Transmembrane</keyword>
<organism evidence="9 10">
    <name type="scientific">Pycnococcus provasolii</name>
    <dbReference type="NCBI Taxonomy" id="41880"/>
    <lineage>
        <taxon>Eukaryota</taxon>
        <taxon>Viridiplantae</taxon>
        <taxon>Chlorophyta</taxon>
        <taxon>Pseudoscourfieldiophyceae</taxon>
        <taxon>Pseudoscourfieldiales</taxon>
        <taxon>Pycnococcaceae</taxon>
        <taxon>Pycnococcus</taxon>
    </lineage>
</organism>
<dbReference type="GO" id="GO:0000045">
    <property type="term" value="P:autophagosome assembly"/>
    <property type="evidence" value="ECO:0007669"/>
    <property type="project" value="TreeGrafter"/>
</dbReference>
<proteinExistence type="inferred from homology"/>
<dbReference type="AlphaFoldDB" id="A0A830HPS5"/>
<evidence type="ECO:0000256" key="6">
    <source>
        <dbReference type="ARBA" id="ARBA00022989"/>
    </source>
</evidence>
<dbReference type="Pfam" id="PF07019">
    <property type="entry name" value="EMC6"/>
    <property type="match status" value="1"/>
</dbReference>
<evidence type="ECO:0000256" key="8">
    <source>
        <dbReference type="SAM" id="Phobius"/>
    </source>
</evidence>
<dbReference type="PANTHER" id="PTHR20994">
    <property type="entry name" value="ER MEMBRANE PROTEIN COMPLEX SUBUNIT 6"/>
    <property type="match status" value="1"/>
</dbReference>
<sequence>MAPPAKALFSRNSNGSDTDDKEFLIPEHMQNNARVVHWIRQYVSIVAGCVAGVLGLTNVVGFLVYPLFQLLAILIILSKTNSNVDKYFMSTANAAFGGFFDGAMTYLLFWTFVYDIAHLF</sequence>
<evidence type="ECO:0000256" key="4">
    <source>
        <dbReference type="ARBA" id="ARBA00022692"/>
    </source>
</evidence>
<dbReference type="OrthoDB" id="16510at2759"/>
<name>A0A830HPS5_9CHLO</name>
<protein>
    <recommendedName>
        <fullName evidence="3">ER membrane protein complex subunit 6</fullName>
    </recommendedName>
</protein>
<keyword evidence="7 8" id="KW-0472">Membrane</keyword>
<evidence type="ECO:0000256" key="5">
    <source>
        <dbReference type="ARBA" id="ARBA00022824"/>
    </source>
</evidence>
<dbReference type="GO" id="GO:0034975">
    <property type="term" value="P:protein folding in endoplasmic reticulum"/>
    <property type="evidence" value="ECO:0007669"/>
    <property type="project" value="TreeGrafter"/>
</dbReference>
<dbReference type="Proteomes" id="UP000660262">
    <property type="component" value="Unassembled WGS sequence"/>
</dbReference>
<evidence type="ECO:0000256" key="7">
    <source>
        <dbReference type="ARBA" id="ARBA00023136"/>
    </source>
</evidence>
<comment type="subcellular location">
    <subcellularLocation>
        <location evidence="1">Endoplasmic reticulum membrane</location>
        <topology evidence="1">Multi-pass membrane protein</topology>
    </subcellularLocation>
</comment>
<feature type="transmembrane region" description="Helical" evidence="8">
    <location>
        <begin position="92"/>
        <end position="113"/>
    </location>
</feature>
<accession>A0A830HPS5</accession>